<reference evidence="2" key="1">
    <citation type="journal article" date="2013" name="Nat. Biotechnol.">
        <title>Draft genome sequence of chickpea (Cicer arietinum) provides a resource for trait improvement.</title>
        <authorList>
            <person name="Varshney R.K."/>
            <person name="Song C."/>
            <person name="Saxena R.K."/>
            <person name="Azam S."/>
            <person name="Yu S."/>
            <person name="Sharpe A.G."/>
            <person name="Cannon S."/>
            <person name="Baek J."/>
            <person name="Rosen B.D."/>
            <person name="Tar'an B."/>
            <person name="Millan T."/>
            <person name="Zhang X."/>
            <person name="Ramsay L.D."/>
            <person name="Iwata A."/>
            <person name="Wang Y."/>
            <person name="Nelson W."/>
            <person name="Farmer A.D."/>
            <person name="Gaur P.M."/>
            <person name="Soderlund C."/>
            <person name="Penmetsa R.V."/>
            <person name="Xu C."/>
            <person name="Bharti A.K."/>
            <person name="He W."/>
            <person name="Winter P."/>
            <person name="Zhao S."/>
            <person name="Hane J.K."/>
            <person name="Carrasquilla-Garcia N."/>
            <person name="Condie J.A."/>
            <person name="Upadhyaya H.D."/>
            <person name="Luo M.C."/>
            <person name="Thudi M."/>
            <person name="Gowda C.L."/>
            <person name="Singh N.P."/>
            <person name="Lichtenzveig J."/>
            <person name="Gali K.K."/>
            <person name="Rubio J."/>
            <person name="Nadarajan N."/>
            <person name="Dolezel J."/>
            <person name="Bansal K.C."/>
            <person name="Xu X."/>
            <person name="Edwards D."/>
            <person name="Zhang G."/>
            <person name="Kahl G."/>
            <person name="Gil J."/>
            <person name="Singh K.B."/>
            <person name="Datta S.K."/>
            <person name="Jackson S.A."/>
            <person name="Wang J."/>
            <person name="Cook D.R."/>
        </authorList>
    </citation>
    <scope>NUCLEOTIDE SEQUENCE [LARGE SCALE GENOMIC DNA]</scope>
    <source>
        <strain evidence="2">cv. CDC Frontier</strain>
    </source>
</reference>
<gene>
    <name evidence="3" type="primary">LOC101500142</name>
</gene>
<dbReference type="KEGG" id="cam:101500142"/>
<protein>
    <submittedName>
        <fullName evidence="3">Uncharacterized protein LOC101500142</fullName>
    </submittedName>
</protein>
<dbReference type="Proteomes" id="UP000087171">
    <property type="component" value="Chromosome Ca6"/>
</dbReference>
<feature type="domain" description="KIB1-4 beta-propeller" evidence="1">
    <location>
        <begin position="9"/>
        <end position="227"/>
    </location>
</feature>
<proteinExistence type="predicted"/>
<keyword evidence="2" id="KW-1185">Reference proteome</keyword>
<dbReference type="Pfam" id="PF03478">
    <property type="entry name" value="Beta-prop_KIB1-4"/>
    <property type="match status" value="1"/>
</dbReference>
<dbReference type="RefSeq" id="XP_027191163.1">
    <property type="nucleotide sequence ID" value="XM_027335362.1"/>
</dbReference>
<dbReference type="SUPFAM" id="SSF82171">
    <property type="entry name" value="DPP6 N-terminal domain-like"/>
    <property type="match status" value="1"/>
</dbReference>
<dbReference type="PANTHER" id="PTHR33800">
    <property type="entry name" value="OS06G0113600 PROTEIN"/>
    <property type="match status" value="1"/>
</dbReference>
<dbReference type="AlphaFoldDB" id="A0A3Q7XT89"/>
<sequence>MNDLKNFLYFGPSSGYLIMAENNHSFVLMNPFIRKVILIDTSSTFKVELSDFAYYVLLAFGKGSDEFVFVALCKSSHSLHIYQSQNFGWVTYSPKRNSWKVVDFTILHNTIYVITDQAKIGVFSLNSEYIEFLKLKSTLKVTSSSYVRLIDCDGQLLVLNIISSEILNVYKIDFSTMKCVKLETLGDIALFYAPKEKYYALSSPEKWGYRKNSVYVIDLPSKKCKVYIGDDNELPKFIIRPIYNNTQTYCPPYLLDWCFRHQLEVDLRNTMSGESPQMVRASSKTKAQEEGINSVEQNFEIKEGKGQRNKRISTKLNGYIIN</sequence>
<evidence type="ECO:0000313" key="3">
    <source>
        <dbReference type="RefSeq" id="XP_027191163.1"/>
    </source>
</evidence>
<organism evidence="2 3">
    <name type="scientific">Cicer arietinum</name>
    <name type="common">Chickpea</name>
    <name type="synonym">Garbanzo</name>
    <dbReference type="NCBI Taxonomy" id="3827"/>
    <lineage>
        <taxon>Eukaryota</taxon>
        <taxon>Viridiplantae</taxon>
        <taxon>Streptophyta</taxon>
        <taxon>Embryophyta</taxon>
        <taxon>Tracheophyta</taxon>
        <taxon>Spermatophyta</taxon>
        <taxon>Magnoliopsida</taxon>
        <taxon>eudicotyledons</taxon>
        <taxon>Gunneridae</taxon>
        <taxon>Pentapetalae</taxon>
        <taxon>rosids</taxon>
        <taxon>fabids</taxon>
        <taxon>Fabales</taxon>
        <taxon>Fabaceae</taxon>
        <taxon>Papilionoideae</taxon>
        <taxon>50 kb inversion clade</taxon>
        <taxon>NPAAA clade</taxon>
        <taxon>Hologalegina</taxon>
        <taxon>IRL clade</taxon>
        <taxon>Cicereae</taxon>
        <taxon>Cicer</taxon>
    </lineage>
</organism>
<dbReference type="PaxDb" id="3827-XP_004507431.1"/>
<dbReference type="InterPro" id="IPR005174">
    <property type="entry name" value="KIB1-4_b-propeller"/>
</dbReference>
<dbReference type="OrthoDB" id="1419699at2759"/>
<reference evidence="3" key="2">
    <citation type="submission" date="2025-08" db="UniProtKB">
        <authorList>
            <consortium name="RefSeq"/>
        </authorList>
    </citation>
    <scope>IDENTIFICATION</scope>
    <source>
        <tissue evidence="3">Etiolated seedlings</tissue>
    </source>
</reference>
<accession>A0A3Q7XT89</accession>
<evidence type="ECO:0000313" key="2">
    <source>
        <dbReference type="Proteomes" id="UP000087171"/>
    </source>
</evidence>
<name>A0A3Q7XT89_CICAR</name>
<dbReference type="PANTHER" id="PTHR33800:SF13">
    <property type="entry name" value="OS06G0113600 PROTEIN"/>
    <property type="match status" value="1"/>
</dbReference>
<evidence type="ECO:0000259" key="1">
    <source>
        <dbReference type="Pfam" id="PF03478"/>
    </source>
</evidence>